<keyword evidence="1" id="KW-0443">Lipid metabolism</keyword>
<dbReference type="Gene3D" id="3.30.200.20">
    <property type="entry name" value="Phosphorylase Kinase, domain 1"/>
    <property type="match status" value="1"/>
</dbReference>
<dbReference type="EMBL" id="CAJNOR010003658">
    <property type="protein sequence ID" value="CAF1435386.1"/>
    <property type="molecule type" value="Genomic_DNA"/>
</dbReference>
<keyword evidence="1" id="KW-0594">Phospholipid biosynthesis</keyword>
<dbReference type="PANTHER" id="PTHR22603">
    <property type="entry name" value="CHOLINE/ETHANOALAMINE KINASE"/>
    <property type="match status" value="1"/>
</dbReference>
<dbReference type="GO" id="GO:0004305">
    <property type="term" value="F:ethanolamine kinase activity"/>
    <property type="evidence" value="ECO:0007669"/>
    <property type="project" value="TreeGrafter"/>
</dbReference>
<dbReference type="SUPFAM" id="SSF56112">
    <property type="entry name" value="Protein kinase-like (PK-like)"/>
    <property type="match status" value="1"/>
</dbReference>
<reference evidence="4" key="1">
    <citation type="submission" date="2021-02" db="EMBL/GenBank/DDBJ databases">
        <authorList>
            <person name="Nowell W R."/>
        </authorList>
    </citation>
    <scope>NUCLEOTIDE SEQUENCE</scope>
</reference>
<dbReference type="GO" id="GO:0005737">
    <property type="term" value="C:cytoplasm"/>
    <property type="evidence" value="ECO:0007669"/>
    <property type="project" value="TreeGrafter"/>
</dbReference>
<organism evidence="4 5">
    <name type="scientific">Adineta ricciae</name>
    <name type="common">Rotifer</name>
    <dbReference type="NCBI Taxonomy" id="249248"/>
    <lineage>
        <taxon>Eukaryota</taxon>
        <taxon>Metazoa</taxon>
        <taxon>Spiralia</taxon>
        <taxon>Gnathifera</taxon>
        <taxon>Rotifera</taxon>
        <taxon>Eurotatoria</taxon>
        <taxon>Bdelloidea</taxon>
        <taxon>Adinetida</taxon>
        <taxon>Adinetidae</taxon>
        <taxon>Adineta</taxon>
    </lineage>
</organism>
<accession>A0A815NJB1</accession>
<evidence type="ECO:0000256" key="1">
    <source>
        <dbReference type="ARBA" id="ARBA00023209"/>
    </source>
</evidence>
<evidence type="ECO:0008006" key="6">
    <source>
        <dbReference type="Google" id="ProtNLM"/>
    </source>
</evidence>
<comment type="caution">
    <text evidence="4">The sequence shown here is derived from an EMBL/GenBank/DDBJ whole genome shotgun (WGS) entry which is preliminary data.</text>
</comment>
<dbReference type="Proteomes" id="UP000663828">
    <property type="component" value="Unassembled WGS sequence"/>
</dbReference>
<dbReference type="GO" id="GO:0004103">
    <property type="term" value="F:choline kinase activity"/>
    <property type="evidence" value="ECO:0007669"/>
    <property type="project" value="TreeGrafter"/>
</dbReference>
<keyword evidence="2" id="KW-1208">Phospholipid metabolism</keyword>
<dbReference type="Pfam" id="PF01633">
    <property type="entry name" value="Choline_kinase"/>
    <property type="match status" value="1"/>
</dbReference>
<evidence type="ECO:0000313" key="4">
    <source>
        <dbReference type="EMBL" id="CAF1435386.1"/>
    </source>
</evidence>
<evidence type="ECO:0000256" key="3">
    <source>
        <dbReference type="ARBA" id="ARBA00038211"/>
    </source>
</evidence>
<sequence length="426" mass="49457">MSLTDKIRSSIHKMANPVKRLLMRKSATPQEIVTPDQALEWCQNYLRGAWSSITVEQMHLERVSGGLSNYLYCCSLPDDVESQGSEPRKVLLRIYGEVHQKHRGTLLIDSVVCTLLSDRKIGPHVHGIFPEGRLEEFVDAEALLVSEVRDPKVSQLAGRLLGELHQLDMPLVKEPTWLYNTIEQYLSTLPTDLHKFEIEEDRQIYQELQSVCKFAEEFEELKKLLAQIDSPIRLCHNDFQPGNILRLKSDPNNFTVIDFEYCSYNYRGYDIGNHFCEFMFDYASSKEWPRFKVNFTDYPNREQQRTFISAYIDATLALQDQSVPCPIDSPQEKDSSREELINQIMKEANYYALASNFFWTLWAIHMATSTAIKFGYMEYARTRLTAYYLTRDRLVGANEMPPMFGEELLRSIKNPFQTSYVKTNVE</sequence>
<dbReference type="Gene3D" id="3.90.1200.10">
    <property type="match status" value="1"/>
</dbReference>
<name>A0A815NJB1_ADIRI</name>
<dbReference type="PANTHER" id="PTHR22603:SF93">
    <property type="entry name" value="RE24176P"/>
    <property type="match status" value="1"/>
</dbReference>
<protein>
    <recommendedName>
        <fullName evidence="6">Choline/ethanolamine kinase</fullName>
    </recommendedName>
</protein>
<keyword evidence="5" id="KW-1185">Reference proteome</keyword>
<proteinExistence type="inferred from homology"/>
<dbReference type="AlphaFoldDB" id="A0A815NJB1"/>
<dbReference type="GO" id="GO:0006646">
    <property type="term" value="P:phosphatidylethanolamine biosynthetic process"/>
    <property type="evidence" value="ECO:0007669"/>
    <property type="project" value="TreeGrafter"/>
</dbReference>
<comment type="similarity">
    <text evidence="3">Belongs to the choline/ethanolamine kinase family.</text>
</comment>
<gene>
    <name evidence="4" type="ORF">XAT740_LOCUS36014</name>
</gene>
<dbReference type="InterPro" id="IPR011009">
    <property type="entry name" value="Kinase-like_dom_sf"/>
</dbReference>
<keyword evidence="1" id="KW-0444">Lipid biosynthesis</keyword>
<evidence type="ECO:0000313" key="5">
    <source>
        <dbReference type="Proteomes" id="UP000663828"/>
    </source>
</evidence>
<evidence type="ECO:0000256" key="2">
    <source>
        <dbReference type="ARBA" id="ARBA00023264"/>
    </source>
</evidence>